<dbReference type="EMBL" id="JASWJB010000080">
    <property type="protein sequence ID" value="KAK2600187.1"/>
    <property type="molecule type" value="Genomic_DNA"/>
</dbReference>
<sequence>MERIRADLLRRARSEREREAPGEQNSINENRVPRAAEESTAGSSHTRGTMSRFPILPRPLIGRKPSNANDGQGPKSPDPPLRPLTLSSSRYGDEPGPPSSLPSPIALSHMRPGVPLPPEPAATTATHLSSLPMEHGIESSNSFPQNPSNDREISRQTDQDDRRQPQTGDVESGRKPRPRKFMLCFPWVKSRRVRSQILTCLVSGIFLASLLAVYLGLALTNHIARGELTIMIILVILSATMFFCYSVLRLCVLVSRGDRYRRRRSPEMLGPGGYVVPPKPIHVVLARDEEAAGIESEASKVEPPAYGLWRESVRVDPNRLFWQRNESADAVPPRPETRTGARPPSYASDDGISYVVEARPRSIAPPPHAHTTVSASEVDSMPRL</sequence>
<evidence type="ECO:0000313" key="4">
    <source>
        <dbReference type="Proteomes" id="UP001251528"/>
    </source>
</evidence>
<protein>
    <submittedName>
        <fullName evidence="3">Uncharacterized protein</fullName>
    </submittedName>
</protein>
<reference evidence="3" key="1">
    <citation type="submission" date="2023-06" db="EMBL/GenBank/DDBJ databases">
        <title>Conoideocrella luteorostrata (Hypocreales: Clavicipitaceae), a potential biocontrol fungus for elongate hemlock scale in United States Christmas tree production areas.</title>
        <authorList>
            <person name="Barrett H."/>
            <person name="Lovett B."/>
            <person name="Macias A.M."/>
            <person name="Stajich J.E."/>
            <person name="Kasson M.T."/>
        </authorList>
    </citation>
    <scope>NUCLEOTIDE SEQUENCE</scope>
    <source>
        <strain evidence="3">ARSEF 14590</strain>
    </source>
</reference>
<dbReference type="AlphaFoldDB" id="A0AAJ0CQ59"/>
<feature type="compositionally biased region" description="Polar residues" evidence="1">
    <location>
        <begin position="138"/>
        <end position="148"/>
    </location>
</feature>
<evidence type="ECO:0000256" key="1">
    <source>
        <dbReference type="SAM" id="MobiDB-lite"/>
    </source>
</evidence>
<accession>A0AAJ0CQ59</accession>
<evidence type="ECO:0000313" key="3">
    <source>
        <dbReference type="EMBL" id="KAK2600187.1"/>
    </source>
</evidence>
<feature type="compositionally biased region" description="Basic and acidic residues" evidence="1">
    <location>
        <begin position="149"/>
        <end position="164"/>
    </location>
</feature>
<keyword evidence="4" id="KW-1185">Reference proteome</keyword>
<keyword evidence="2" id="KW-1133">Transmembrane helix</keyword>
<feature type="compositionally biased region" description="Basic and acidic residues" evidence="1">
    <location>
        <begin position="1"/>
        <end position="21"/>
    </location>
</feature>
<organism evidence="3 4">
    <name type="scientific">Conoideocrella luteorostrata</name>
    <dbReference type="NCBI Taxonomy" id="1105319"/>
    <lineage>
        <taxon>Eukaryota</taxon>
        <taxon>Fungi</taxon>
        <taxon>Dikarya</taxon>
        <taxon>Ascomycota</taxon>
        <taxon>Pezizomycotina</taxon>
        <taxon>Sordariomycetes</taxon>
        <taxon>Hypocreomycetidae</taxon>
        <taxon>Hypocreales</taxon>
        <taxon>Clavicipitaceae</taxon>
        <taxon>Conoideocrella</taxon>
    </lineage>
</organism>
<feature type="compositionally biased region" description="Polar residues" evidence="1">
    <location>
        <begin position="40"/>
        <end position="49"/>
    </location>
</feature>
<keyword evidence="2" id="KW-0472">Membrane</keyword>
<name>A0AAJ0CQ59_9HYPO</name>
<evidence type="ECO:0000256" key="2">
    <source>
        <dbReference type="SAM" id="Phobius"/>
    </source>
</evidence>
<dbReference type="Proteomes" id="UP001251528">
    <property type="component" value="Unassembled WGS sequence"/>
</dbReference>
<comment type="caution">
    <text evidence="3">The sequence shown here is derived from an EMBL/GenBank/DDBJ whole genome shotgun (WGS) entry which is preliminary data.</text>
</comment>
<keyword evidence="2" id="KW-0812">Transmembrane</keyword>
<feature type="region of interest" description="Disordered" evidence="1">
    <location>
        <begin position="326"/>
        <end position="384"/>
    </location>
</feature>
<feature type="transmembrane region" description="Helical" evidence="2">
    <location>
        <begin position="229"/>
        <end position="254"/>
    </location>
</feature>
<gene>
    <name evidence="3" type="ORF">QQS21_005061</name>
</gene>
<feature type="transmembrane region" description="Helical" evidence="2">
    <location>
        <begin position="197"/>
        <end position="217"/>
    </location>
</feature>
<feature type="region of interest" description="Disordered" evidence="1">
    <location>
        <begin position="1"/>
        <end position="175"/>
    </location>
</feature>
<proteinExistence type="predicted"/>